<organism evidence="1 2">
    <name type="scientific">Microthyrium microscopicum</name>
    <dbReference type="NCBI Taxonomy" id="703497"/>
    <lineage>
        <taxon>Eukaryota</taxon>
        <taxon>Fungi</taxon>
        <taxon>Dikarya</taxon>
        <taxon>Ascomycota</taxon>
        <taxon>Pezizomycotina</taxon>
        <taxon>Dothideomycetes</taxon>
        <taxon>Dothideomycetes incertae sedis</taxon>
        <taxon>Microthyriales</taxon>
        <taxon>Microthyriaceae</taxon>
        <taxon>Microthyrium</taxon>
    </lineage>
</organism>
<protein>
    <submittedName>
        <fullName evidence="1">Uncharacterized protein</fullName>
    </submittedName>
</protein>
<reference evidence="1" key="1">
    <citation type="journal article" date="2020" name="Stud. Mycol.">
        <title>101 Dothideomycetes genomes: a test case for predicting lifestyles and emergence of pathogens.</title>
        <authorList>
            <person name="Haridas S."/>
            <person name="Albert R."/>
            <person name="Binder M."/>
            <person name="Bloem J."/>
            <person name="Labutti K."/>
            <person name="Salamov A."/>
            <person name="Andreopoulos B."/>
            <person name="Baker S."/>
            <person name="Barry K."/>
            <person name="Bills G."/>
            <person name="Bluhm B."/>
            <person name="Cannon C."/>
            <person name="Castanera R."/>
            <person name="Culley D."/>
            <person name="Daum C."/>
            <person name="Ezra D."/>
            <person name="Gonzalez J."/>
            <person name="Henrissat B."/>
            <person name="Kuo A."/>
            <person name="Liang C."/>
            <person name="Lipzen A."/>
            <person name="Lutzoni F."/>
            <person name="Magnuson J."/>
            <person name="Mondo S."/>
            <person name="Nolan M."/>
            <person name="Ohm R."/>
            <person name="Pangilinan J."/>
            <person name="Park H.-J."/>
            <person name="Ramirez L."/>
            <person name="Alfaro M."/>
            <person name="Sun H."/>
            <person name="Tritt A."/>
            <person name="Yoshinaga Y."/>
            <person name="Zwiers L.-H."/>
            <person name="Turgeon B."/>
            <person name="Goodwin S."/>
            <person name="Spatafora J."/>
            <person name="Crous P."/>
            <person name="Grigoriev I."/>
        </authorList>
    </citation>
    <scope>NUCLEOTIDE SEQUENCE</scope>
    <source>
        <strain evidence="1">CBS 115976</strain>
    </source>
</reference>
<dbReference type="AlphaFoldDB" id="A0A6A6UKS0"/>
<name>A0A6A6UKS0_9PEZI</name>
<evidence type="ECO:0000313" key="1">
    <source>
        <dbReference type="EMBL" id="KAF2672849.1"/>
    </source>
</evidence>
<keyword evidence="2" id="KW-1185">Reference proteome</keyword>
<accession>A0A6A6UKS0</accession>
<dbReference type="EMBL" id="MU004231">
    <property type="protein sequence ID" value="KAF2672849.1"/>
    <property type="molecule type" value="Genomic_DNA"/>
</dbReference>
<dbReference type="Proteomes" id="UP000799302">
    <property type="component" value="Unassembled WGS sequence"/>
</dbReference>
<proteinExistence type="predicted"/>
<evidence type="ECO:0000313" key="2">
    <source>
        <dbReference type="Proteomes" id="UP000799302"/>
    </source>
</evidence>
<gene>
    <name evidence="1" type="ORF">BT63DRAFT_475442</name>
</gene>
<sequence>MDTGNMDIGAVAFTGVVLGVGGGLWQLWSACINYLAPPAPVVVQPGEISNDMLDSLRGGKSAKLEKLNLGLPKTPHAVIQKKASQWLTTTLLCVIIFLQAKILWDFTNQGFNKAALYPDSLPSPIEYAPSSVIEVYHRAIREAVVADRNLSIVAHSISHWGLSKKFLKRSKLLQESFQELNVLNKQLQAQHIYYQNLTKLAALNTRRLGRQCHVQLANTNDWVSSQNWIQQRLLGTAQATIPPDDCTCNFIETTNLAIRKMRQAQQSADLACSKKTSAIHESWVLVSDIFLVPAENDHEVAWAQDDSKVKLTGQTIDSSLTHVTNLARQECEAIQTLNWAIYPTLTLLDDQWQAYQCPGTNKTLGAKPFGVYNLRKMGLSEMVVRLEDSIAAVQPTEWLNVDRVSSRWCTLDWVDCNYL</sequence>